<dbReference type="PRINTS" id="PR00081">
    <property type="entry name" value="GDHRDH"/>
</dbReference>
<reference evidence="1 2" key="1">
    <citation type="submission" date="2016-09" db="EMBL/GenBank/DDBJ databases">
        <title>Genomic Taxonomy of the Vibrionaceae.</title>
        <authorList>
            <person name="Gonzalez-Castillo A."/>
            <person name="Gomez-Gil B."/>
            <person name="Enciso-Ibarra K."/>
        </authorList>
    </citation>
    <scope>NUCLEOTIDE SEQUENCE [LARGE SCALE GENOMIC DNA]</scope>
    <source>
        <strain evidence="1 2">CAIM 1902</strain>
    </source>
</reference>
<dbReference type="Pfam" id="PF00106">
    <property type="entry name" value="adh_short"/>
    <property type="match status" value="1"/>
</dbReference>
<sequence length="234" mass="25454">MKILIFGGSGGIGLAIIKQLLTQGDNHVVATYHAHCPAYRHPQLEWQALDITNEAQLLSLSATVGSLDWVINCVGVLHDSSHQPEKNLKSIDRDWFLTSIETNALPTLLIAKHFGANLKPSLFAKLAVVSARVGSISDNKLGGWYSYRSSKAALNMLIKGISIEWRRLLPQACVLALHPGTTDTQLSAPFQANVAAGKLFSPEYVADCFIKLIEQSTPEDSGIFLAYDGSVIAW</sequence>
<dbReference type="PANTHER" id="PTHR43544:SF12">
    <property type="entry name" value="NAD(P)-BINDING ROSSMANN-FOLD SUPERFAMILY PROTEIN"/>
    <property type="match status" value="1"/>
</dbReference>
<dbReference type="SUPFAM" id="SSF51735">
    <property type="entry name" value="NAD(P)-binding Rossmann-fold domains"/>
    <property type="match status" value="1"/>
</dbReference>
<comment type="caution">
    <text evidence="1">The sequence shown here is derived from an EMBL/GenBank/DDBJ whole genome shotgun (WGS) entry which is preliminary data.</text>
</comment>
<organism evidence="1 2">
    <name type="scientific">Vibrio panuliri</name>
    <dbReference type="NCBI Taxonomy" id="1381081"/>
    <lineage>
        <taxon>Bacteria</taxon>
        <taxon>Pseudomonadati</taxon>
        <taxon>Pseudomonadota</taxon>
        <taxon>Gammaproteobacteria</taxon>
        <taxon>Vibrionales</taxon>
        <taxon>Vibrionaceae</taxon>
        <taxon>Vibrio</taxon>
    </lineage>
</organism>
<dbReference type="Gene3D" id="3.40.50.720">
    <property type="entry name" value="NAD(P)-binding Rossmann-like Domain"/>
    <property type="match status" value="1"/>
</dbReference>
<dbReference type="NCBIfam" id="NF006532">
    <property type="entry name" value="PRK09009.1"/>
    <property type="match status" value="1"/>
</dbReference>
<evidence type="ECO:0000313" key="2">
    <source>
        <dbReference type="Proteomes" id="UP000186039"/>
    </source>
</evidence>
<dbReference type="InterPro" id="IPR051468">
    <property type="entry name" value="Fungal_SecMetab_SDRs"/>
</dbReference>
<dbReference type="PANTHER" id="PTHR43544">
    <property type="entry name" value="SHORT-CHAIN DEHYDROGENASE/REDUCTASE"/>
    <property type="match status" value="1"/>
</dbReference>
<name>A0ABX3FFU1_9VIBR</name>
<accession>A0ABX3FFU1</accession>
<dbReference type="RefSeq" id="WP_075715266.1">
    <property type="nucleotide sequence ID" value="NZ_AP019655.1"/>
</dbReference>
<keyword evidence="2" id="KW-1185">Reference proteome</keyword>
<dbReference type="EMBL" id="MJMH01000174">
    <property type="protein sequence ID" value="OLQ91239.1"/>
    <property type="molecule type" value="Genomic_DNA"/>
</dbReference>
<proteinExistence type="predicted"/>
<dbReference type="InterPro" id="IPR002347">
    <property type="entry name" value="SDR_fam"/>
</dbReference>
<protein>
    <submittedName>
        <fullName evidence="1">Short chain dehydrogenase</fullName>
    </submittedName>
</protein>
<dbReference type="InterPro" id="IPR036291">
    <property type="entry name" value="NAD(P)-bd_dom_sf"/>
</dbReference>
<evidence type="ECO:0000313" key="1">
    <source>
        <dbReference type="EMBL" id="OLQ91239.1"/>
    </source>
</evidence>
<gene>
    <name evidence="1" type="ORF">BIY20_09910</name>
</gene>
<dbReference type="Proteomes" id="UP000186039">
    <property type="component" value="Unassembled WGS sequence"/>
</dbReference>
<dbReference type="CDD" id="cd05325">
    <property type="entry name" value="carb_red_sniffer_like_SDR_c"/>
    <property type="match status" value="1"/>
</dbReference>